<feature type="transmembrane region" description="Helical" evidence="17">
    <location>
        <begin position="35"/>
        <end position="53"/>
    </location>
</feature>
<evidence type="ECO:0000256" key="8">
    <source>
        <dbReference type="ARBA" id="ARBA00022519"/>
    </source>
</evidence>
<keyword evidence="7 16" id="KW-1003">Cell membrane</keyword>
<dbReference type="Pfam" id="PF02233">
    <property type="entry name" value="PNTB"/>
    <property type="match status" value="1"/>
</dbReference>
<dbReference type="GO" id="GO:0050661">
    <property type="term" value="F:NADP binding"/>
    <property type="evidence" value="ECO:0007669"/>
    <property type="project" value="InterPro"/>
</dbReference>
<comment type="catalytic activity">
    <reaction evidence="15 16">
        <text>NAD(+) + NADPH + H(+)(in) = NADH + NADP(+) + H(+)(out)</text>
        <dbReference type="Rhea" id="RHEA:47992"/>
        <dbReference type="ChEBI" id="CHEBI:15378"/>
        <dbReference type="ChEBI" id="CHEBI:57540"/>
        <dbReference type="ChEBI" id="CHEBI:57783"/>
        <dbReference type="ChEBI" id="CHEBI:57945"/>
        <dbReference type="ChEBI" id="CHEBI:58349"/>
        <dbReference type="EC" id="7.1.1.1"/>
    </reaction>
</comment>
<dbReference type="RefSeq" id="WP_075065434.1">
    <property type="nucleotide sequence ID" value="NZ_LKAJ02000001.1"/>
</dbReference>
<dbReference type="STRING" id="295108.HT99x_00804"/>
<evidence type="ECO:0000256" key="12">
    <source>
        <dbReference type="ARBA" id="ARBA00022989"/>
    </source>
</evidence>
<comment type="caution">
    <text evidence="19">The sequence shown here is derived from an EMBL/GenBank/DDBJ whole genome shotgun (WGS) entry which is preliminary data.</text>
</comment>
<evidence type="ECO:0000313" key="20">
    <source>
        <dbReference type="EMBL" id="MCS5712417.1"/>
    </source>
</evidence>
<feature type="transmembrane region" description="Helical" evidence="17">
    <location>
        <begin position="59"/>
        <end position="77"/>
    </location>
</feature>
<evidence type="ECO:0000256" key="13">
    <source>
        <dbReference type="ARBA" id="ARBA00023027"/>
    </source>
</evidence>
<evidence type="ECO:0000256" key="16">
    <source>
        <dbReference type="PIRNR" id="PIRNR000204"/>
    </source>
</evidence>
<dbReference type="OrthoDB" id="9763786at2"/>
<dbReference type="PANTHER" id="PTHR44758:SF1">
    <property type="entry name" value="NAD(P) TRANSHYDROGENASE SUBUNIT BETA"/>
    <property type="match status" value="1"/>
</dbReference>
<evidence type="ECO:0000256" key="3">
    <source>
        <dbReference type="ARBA" id="ARBA00007919"/>
    </source>
</evidence>
<keyword evidence="13 16" id="KW-0520">NAD</keyword>
<comment type="similarity">
    <text evidence="3 16">Belongs to the PNT beta subunit family.</text>
</comment>
<keyword evidence="21" id="KW-1185">Reference proteome</keyword>
<dbReference type="SUPFAM" id="SSF52467">
    <property type="entry name" value="DHS-like NAD/FAD-binding domain"/>
    <property type="match status" value="1"/>
</dbReference>
<dbReference type="Gene3D" id="3.40.50.1220">
    <property type="entry name" value="TPP-binding domain"/>
    <property type="match status" value="1"/>
</dbReference>
<dbReference type="InterPro" id="IPR034300">
    <property type="entry name" value="PNTB-like"/>
</dbReference>
<feature type="transmembrane region" description="Helical" evidence="17">
    <location>
        <begin position="89"/>
        <end position="109"/>
    </location>
</feature>
<dbReference type="GO" id="GO:0016491">
    <property type="term" value="F:oxidoreductase activity"/>
    <property type="evidence" value="ECO:0007669"/>
    <property type="project" value="UniProtKB-KW"/>
</dbReference>
<keyword evidence="8 16" id="KW-0997">Cell inner membrane</keyword>
<feature type="transmembrane region" description="Helical" evidence="17">
    <location>
        <begin position="234"/>
        <end position="253"/>
    </location>
</feature>
<evidence type="ECO:0000259" key="18">
    <source>
        <dbReference type="Pfam" id="PF02233"/>
    </source>
</evidence>
<evidence type="ECO:0000256" key="17">
    <source>
        <dbReference type="SAM" id="Phobius"/>
    </source>
</evidence>
<keyword evidence="12 17" id="KW-1133">Transmembrane helix</keyword>
<reference evidence="20" key="3">
    <citation type="submission" date="2021-06" db="EMBL/GenBank/DDBJ databases">
        <title>Genomic Description and Analysis of Intracellular Bacteria, Candidatus Berkiella cookevillensis and Candidatus Berkiella aquae.</title>
        <authorList>
            <person name="Kidane D.T."/>
            <person name="Mehari Y.T."/>
            <person name="Rice F.C."/>
            <person name="Arivett B.A."/>
            <person name="Farone A.L."/>
            <person name="Berk S.G."/>
            <person name="Farone M.B."/>
        </authorList>
    </citation>
    <scope>NUCLEOTIDE SEQUENCE</scope>
    <source>
        <strain evidence="20">HT99</strain>
    </source>
</reference>
<organism evidence="19">
    <name type="scientific">Candidatus Berkiella aquae</name>
    <dbReference type="NCBI Taxonomy" id="295108"/>
    <lineage>
        <taxon>Bacteria</taxon>
        <taxon>Pseudomonadati</taxon>
        <taxon>Pseudomonadota</taxon>
        <taxon>Gammaproteobacteria</taxon>
        <taxon>Candidatus Berkiellales</taxon>
        <taxon>Candidatus Berkiellaceae</taxon>
        <taxon>Candidatus Berkiella</taxon>
    </lineage>
</organism>
<evidence type="ECO:0000256" key="4">
    <source>
        <dbReference type="ARBA" id="ARBA00011870"/>
    </source>
</evidence>
<evidence type="ECO:0000256" key="9">
    <source>
        <dbReference type="ARBA" id="ARBA00022692"/>
    </source>
</evidence>
<dbReference type="GO" id="GO:0008750">
    <property type="term" value="F:proton-translocating NAD(P)+ transhydrogenase activity"/>
    <property type="evidence" value="ECO:0007669"/>
    <property type="project" value="UniProtKB-EC"/>
</dbReference>
<feature type="transmembrane region" description="Helical" evidence="17">
    <location>
        <begin position="6"/>
        <end position="23"/>
    </location>
</feature>
<feature type="transmembrane region" description="Helical" evidence="17">
    <location>
        <begin position="158"/>
        <end position="177"/>
    </location>
</feature>
<keyword evidence="19" id="KW-0560">Oxidoreductase</keyword>
<dbReference type="PANTHER" id="PTHR44758">
    <property type="entry name" value="NAD(P) TRANSHYDROGENASE SUBUNIT BETA"/>
    <property type="match status" value="1"/>
</dbReference>
<evidence type="ECO:0000256" key="2">
    <source>
        <dbReference type="ARBA" id="ARBA00004429"/>
    </source>
</evidence>
<comment type="subcellular location">
    <subcellularLocation>
        <location evidence="2">Cell inner membrane</location>
        <topology evidence="2">Multi-pass membrane protein</topology>
    </subcellularLocation>
</comment>
<dbReference type="GO" id="GO:0005886">
    <property type="term" value="C:plasma membrane"/>
    <property type="evidence" value="ECO:0007669"/>
    <property type="project" value="UniProtKB-SubCell"/>
</dbReference>
<reference evidence="19" key="1">
    <citation type="submission" date="2015-09" db="EMBL/GenBank/DDBJ databases">
        <title>Draft Genome Sequences of Two Novel Amoeba-resistant Intranuclear Bacteria, Candidatus Berkiella cookevillensis and Candidatus Berkiella aquae.</title>
        <authorList>
            <person name="Mehari Y.T."/>
            <person name="Arivett B.A."/>
            <person name="Farone A.L."/>
            <person name="Gunderson J.H."/>
            <person name="Farone M.B."/>
        </authorList>
    </citation>
    <scope>NUCLEOTIDE SEQUENCE [LARGE SCALE GENOMIC DNA]</scope>
    <source>
        <strain evidence="19">HT99</strain>
    </source>
</reference>
<feature type="domain" description="NADP transhydrogenase beta-like" evidence="18">
    <location>
        <begin position="6"/>
        <end position="452"/>
    </location>
</feature>
<sequence>MNNLLQFIYLITAFILIVGLRQMSSPKTAKHGITIAGVGMLGAIIITFFSPQIHGFSNYAIMIIAIALGTFIGWYSGNKVQMISMPQMIALYNGMGGGAAGAIAVIELLNHHELTFAMSTLSILGAIIGTISFSGSIIAFAKLQDLMKRVVILPKHQAINMILLVSSLVLGALLLFMPKATFLMIPFFALLLLLGITFTIPIGGANMPIVISLFNAMTGLAVGFNGFALHNYALIIAGTVVGASGTLLTQLMAKAMNKSVSSILFSPLSATTQQVEEDNGGSLKPIEQSDAAVMMAYSKKVIIVPGYGMAVAQAQHKIWELAQQLEQKGVTVKFAIHPVAGRMPGHMNVLLAEAGVPYDKLFDLEEINAEFSNTDTVLVIGANDVVNPSAKTHPESPIYGMPILDVNHAQNILVIKRGQGKGFSGVENSLFTLDNTRMLYGDGQEVVNKLVQSVKGL</sequence>
<dbReference type="Proteomes" id="UP000051497">
    <property type="component" value="Unassembled WGS sequence"/>
</dbReference>
<dbReference type="EC" id="7.1.1.1" evidence="5 16"/>
<keyword evidence="10 16" id="KW-0521">NADP</keyword>
<evidence type="ECO:0000256" key="11">
    <source>
        <dbReference type="ARBA" id="ARBA00022967"/>
    </source>
</evidence>
<dbReference type="InterPro" id="IPR029035">
    <property type="entry name" value="DHS-like_NAD/FAD-binding_dom"/>
</dbReference>
<name>A0A0Q9YZG8_9GAMM</name>
<dbReference type="PIRSF" id="PIRSF000204">
    <property type="entry name" value="PNTB"/>
    <property type="match status" value="1"/>
</dbReference>
<proteinExistence type="inferred from homology"/>
<evidence type="ECO:0000313" key="21">
    <source>
        <dbReference type="Proteomes" id="UP000051497"/>
    </source>
</evidence>
<dbReference type="EMBL" id="LKAJ01000002">
    <property type="protein sequence ID" value="KRG22382.1"/>
    <property type="molecule type" value="Genomic_DNA"/>
</dbReference>
<keyword evidence="14 16" id="KW-0472">Membrane</keyword>
<keyword evidence="11 16" id="KW-1278">Translocase</keyword>
<evidence type="ECO:0000313" key="19">
    <source>
        <dbReference type="EMBL" id="KRG22382.1"/>
    </source>
</evidence>
<evidence type="ECO:0000256" key="10">
    <source>
        <dbReference type="ARBA" id="ARBA00022857"/>
    </source>
</evidence>
<feature type="transmembrane region" description="Helical" evidence="17">
    <location>
        <begin position="115"/>
        <end position="138"/>
    </location>
</feature>
<dbReference type="AlphaFoldDB" id="A0A0Q9YZG8"/>
<keyword evidence="9 17" id="KW-0812">Transmembrane</keyword>
<comment type="function">
    <text evidence="1 16">The transhydrogenation between NADH and NADP is coupled to respiration and ATP hydrolysis and functions as a proton pump across the membrane.</text>
</comment>
<dbReference type="PATRIC" id="fig|1590043.3.peg.803"/>
<evidence type="ECO:0000256" key="1">
    <source>
        <dbReference type="ARBA" id="ARBA00003943"/>
    </source>
</evidence>
<dbReference type="InterPro" id="IPR012136">
    <property type="entry name" value="NADH_DH_b"/>
</dbReference>
<reference evidence="20" key="2">
    <citation type="journal article" date="2016" name="Genome Announc.">
        <title>Draft Genome Sequences of Two Novel Amoeba-Resistant Intranuclear Bacteria, 'Candidatus Berkiella cookevillensis' and 'Candidatus Berkiella aquae'.</title>
        <authorList>
            <person name="Mehari Y.T."/>
            <person name="Arivett B.A."/>
            <person name="Farone A.L."/>
            <person name="Gunderson J.H."/>
            <person name="Farone M.B."/>
        </authorList>
    </citation>
    <scope>NUCLEOTIDE SEQUENCE</scope>
    <source>
        <strain evidence="20">HT99</strain>
    </source>
</reference>
<evidence type="ECO:0000256" key="15">
    <source>
        <dbReference type="ARBA" id="ARBA00048202"/>
    </source>
</evidence>
<evidence type="ECO:0000256" key="5">
    <source>
        <dbReference type="ARBA" id="ARBA00012943"/>
    </source>
</evidence>
<evidence type="ECO:0000256" key="7">
    <source>
        <dbReference type="ARBA" id="ARBA00022475"/>
    </source>
</evidence>
<gene>
    <name evidence="19" type="primary">pntB</name>
    <name evidence="19" type="ORF">HT99x_00804</name>
    <name evidence="20" type="ORF">HT99x_013325</name>
</gene>
<dbReference type="EMBL" id="LKAJ02000001">
    <property type="protein sequence ID" value="MCS5712417.1"/>
    <property type="molecule type" value="Genomic_DNA"/>
</dbReference>
<evidence type="ECO:0000256" key="6">
    <source>
        <dbReference type="ARBA" id="ARBA00014581"/>
    </source>
</evidence>
<comment type="subunit">
    <text evidence="4">Heterodimer of an alpha and a beta chain.</text>
</comment>
<protein>
    <recommendedName>
        <fullName evidence="6 16">NAD(P) transhydrogenase subunit beta</fullName>
        <ecNumber evidence="5 16">7.1.1.1</ecNumber>
    </recommendedName>
    <alternativeName>
        <fullName evidence="16">Nicotinamide nucleotide transhydrogenase subunit beta</fullName>
    </alternativeName>
</protein>
<evidence type="ECO:0000256" key="14">
    <source>
        <dbReference type="ARBA" id="ARBA00023136"/>
    </source>
</evidence>
<accession>A0A0Q9YZG8</accession>